<dbReference type="EnsemblMetazoa" id="G18492.1">
    <property type="protein sequence ID" value="G18492.1:cds"/>
    <property type="gene ID" value="G18492"/>
</dbReference>
<evidence type="ECO:0000259" key="2">
    <source>
        <dbReference type="PROSITE" id="PS50825"/>
    </source>
</evidence>
<protein>
    <recommendedName>
        <fullName evidence="2">HYR domain-containing protein</fullName>
    </recommendedName>
</protein>
<keyword evidence="1" id="KW-0677">Repeat</keyword>
<reference evidence="3" key="1">
    <citation type="submission" date="2022-08" db="UniProtKB">
        <authorList>
            <consortium name="EnsemblMetazoa"/>
        </authorList>
    </citation>
    <scope>IDENTIFICATION</scope>
    <source>
        <strain evidence="3">05x7-T-G4-1.051#20</strain>
    </source>
</reference>
<dbReference type="PROSITE" id="PS50825">
    <property type="entry name" value="HYR"/>
    <property type="match status" value="1"/>
</dbReference>
<organism evidence="3 4">
    <name type="scientific">Magallana gigas</name>
    <name type="common">Pacific oyster</name>
    <name type="synonym">Crassostrea gigas</name>
    <dbReference type="NCBI Taxonomy" id="29159"/>
    <lineage>
        <taxon>Eukaryota</taxon>
        <taxon>Metazoa</taxon>
        <taxon>Spiralia</taxon>
        <taxon>Lophotrochozoa</taxon>
        <taxon>Mollusca</taxon>
        <taxon>Bivalvia</taxon>
        <taxon>Autobranchia</taxon>
        <taxon>Pteriomorphia</taxon>
        <taxon>Ostreida</taxon>
        <taxon>Ostreoidea</taxon>
        <taxon>Ostreidae</taxon>
        <taxon>Magallana</taxon>
    </lineage>
</organism>
<evidence type="ECO:0000313" key="4">
    <source>
        <dbReference type="Proteomes" id="UP000005408"/>
    </source>
</evidence>
<dbReference type="Pfam" id="PF02494">
    <property type="entry name" value="HYR"/>
    <property type="match status" value="1"/>
</dbReference>
<feature type="domain" description="HYR" evidence="2">
    <location>
        <begin position="1"/>
        <end position="80"/>
    </location>
</feature>
<evidence type="ECO:0000313" key="3">
    <source>
        <dbReference type="EnsemblMetazoa" id="G18492.1:cds"/>
    </source>
</evidence>
<evidence type="ECO:0000256" key="1">
    <source>
        <dbReference type="ARBA" id="ARBA00022737"/>
    </source>
</evidence>
<dbReference type="AlphaFoldDB" id="A0A8W8JGJ0"/>
<proteinExistence type="predicted"/>
<dbReference type="InterPro" id="IPR003410">
    <property type="entry name" value="HYR_dom"/>
</dbReference>
<name>A0A8W8JGJ0_MAGGI</name>
<accession>A0A8W8JGJ0</accession>
<sequence length="112" mass="12572">MHHHPPKLSHCPTDTYSVVGERISWTVPKATDNVGIRDLWLEPRVSDGSRIGPGEHMFRYVAEDCHSNKAECRFLVSVKISESGWPTELKSRTQTDTSVIIGTVLNTINVPF</sequence>
<dbReference type="Proteomes" id="UP000005408">
    <property type="component" value="Unassembled WGS sequence"/>
</dbReference>
<keyword evidence="4" id="KW-1185">Reference proteome</keyword>